<dbReference type="KEGG" id="bsd:BLASA_4159"/>
<dbReference type="EMBL" id="FO117623">
    <property type="protein sequence ID" value="CCG04985.1"/>
    <property type="molecule type" value="Genomic_DNA"/>
</dbReference>
<evidence type="ECO:0000313" key="4">
    <source>
        <dbReference type="Proteomes" id="UP000007517"/>
    </source>
</evidence>
<feature type="domain" description="Methyltransferase type 11" evidence="2">
    <location>
        <begin position="86"/>
        <end position="186"/>
    </location>
</feature>
<evidence type="ECO:0000256" key="1">
    <source>
        <dbReference type="SAM" id="Coils"/>
    </source>
</evidence>
<reference evidence="3 4" key="1">
    <citation type="journal article" date="2012" name="J. Bacteriol.">
        <title>Genome Sequence of Blastococcus saxobsidens DD2, a Stone-Inhabiting Bacterium.</title>
        <authorList>
            <person name="Chouaia B."/>
            <person name="Crotti E."/>
            <person name="Brusetti L."/>
            <person name="Daffonchio D."/>
            <person name="Essoussi I."/>
            <person name="Nouioui I."/>
            <person name="Sbissi I."/>
            <person name="Ghodhbane-Gtari F."/>
            <person name="Gtari M."/>
            <person name="Vacherie B."/>
            <person name="Barbe V."/>
            <person name="Medigue C."/>
            <person name="Gury J."/>
            <person name="Pujic P."/>
            <person name="Normand P."/>
        </authorList>
    </citation>
    <scope>NUCLEOTIDE SEQUENCE [LARGE SCALE GENOMIC DNA]</scope>
    <source>
        <strain evidence="3 4">DD2</strain>
    </source>
</reference>
<protein>
    <submittedName>
        <fullName evidence="3">Putative methyl transferase</fullName>
    </submittedName>
</protein>
<dbReference type="GO" id="GO:0008757">
    <property type="term" value="F:S-adenosylmethionine-dependent methyltransferase activity"/>
    <property type="evidence" value="ECO:0007669"/>
    <property type="project" value="InterPro"/>
</dbReference>
<accession>H6RL18</accession>
<gene>
    <name evidence="3" type="ordered locus">BLASA_4159</name>
</gene>
<dbReference type="Gene3D" id="3.40.50.150">
    <property type="entry name" value="Vaccinia Virus protein VP39"/>
    <property type="match status" value="1"/>
</dbReference>
<dbReference type="STRING" id="1146883.BLASA_4159"/>
<dbReference type="InterPro" id="IPR013216">
    <property type="entry name" value="Methyltransf_11"/>
</dbReference>
<organism evidence="3 4">
    <name type="scientific">Blastococcus saxobsidens (strain DD2)</name>
    <dbReference type="NCBI Taxonomy" id="1146883"/>
    <lineage>
        <taxon>Bacteria</taxon>
        <taxon>Bacillati</taxon>
        <taxon>Actinomycetota</taxon>
        <taxon>Actinomycetes</taxon>
        <taxon>Geodermatophilales</taxon>
        <taxon>Geodermatophilaceae</taxon>
        <taxon>Blastococcus</taxon>
    </lineage>
</organism>
<dbReference type="InterPro" id="IPR029063">
    <property type="entry name" value="SAM-dependent_MTases_sf"/>
</dbReference>
<keyword evidence="1" id="KW-0175">Coiled coil</keyword>
<dbReference type="AlphaFoldDB" id="H6RL18"/>
<keyword evidence="4" id="KW-1185">Reference proteome</keyword>
<dbReference type="RefSeq" id="WP_014377857.1">
    <property type="nucleotide sequence ID" value="NC_016943.1"/>
</dbReference>
<feature type="coiled-coil region" evidence="1">
    <location>
        <begin position="571"/>
        <end position="598"/>
    </location>
</feature>
<dbReference type="HOGENOM" id="CLU_019444_0_0_11"/>
<dbReference type="PANTHER" id="PTHR43464">
    <property type="entry name" value="METHYLTRANSFERASE"/>
    <property type="match status" value="1"/>
</dbReference>
<dbReference type="eggNOG" id="COG2230">
    <property type="taxonomic scope" value="Bacteria"/>
</dbReference>
<dbReference type="Pfam" id="PF08241">
    <property type="entry name" value="Methyltransf_11"/>
    <property type="match status" value="1"/>
</dbReference>
<keyword evidence="3" id="KW-0808">Transferase</keyword>
<dbReference type="Proteomes" id="UP000007517">
    <property type="component" value="Chromosome"/>
</dbReference>
<dbReference type="CDD" id="cd02440">
    <property type="entry name" value="AdoMet_MTases"/>
    <property type="match status" value="1"/>
</dbReference>
<proteinExistence type="predicted"/>
<name>H6RL18_BLASD</name>
<reference evidence="4" key="2">
    <citation type="submission" date="2012-02" db="EMBL/GenBank/DDBJ databases">
        <title>Complete genome sequence of Blastococcus saxobsidens strain DD2.</title>
        <authorList>
            <person name="Genoscope."/>
        </authorList>
    </citation>
    <scope>NUCLEOTIDE SEQUENCE [LARGE SCALE GENOMIC DNA]</scope>
    <source>
        <strain evidence="4">DD2</strain>
    </source>
</reference>
<dbReference type="PANTHER" id="PTHR43464:SF49">
    <property type="entry name" value="TELLURITE METHYLTRANSFERASE"/>
    <property type="match status" value="1"/>
</dbReference>
<dbReference type="SUPFAM" id="SSF53335">
    <property type="entry name" value="S-adenosyl-L-methionine-dependent methyltransferases"/>
    <property type="match status" value="1"/>
</dbReference>
<evidence type="ECO:0000259" key="2">
    <source>
        <dbReference type="Pfam" id="PF08241"/>
    </source>
</evidence>
<evidence type="ECO:0000313" key="3">
    <source>
        <dbReference type="EMBL" id="CCG04985.1"/>
    </source>
</evidence>
<dbReference type="OrthoDB" id="9815339at2"/>
<sequence length="636" mass="69035">MTETTPLRMLEVPRDSGCRVLSSPDLGYADGAEQRLLDIVSAAEDLSSSSQELASAATDWATTYSLVPTRANVIRALDLPPDAKVLEIGCGCGPITRYLGETVAVVDSVEPMPARAAVARARTRDLPGVEVYVGTLDDVPAEPAYDAVLVIGVLEYVAGGALDPEPYLAFLRQCHGVLKDGGTLVVAIENPLGVKYISGAVEDHTNRPFDSLEGYALESPARTFPRRTLDAMLGRAGFDARFLAAFPDYKLPRAIMTDELFASSPQLAENLPRFPSPDYLVPRLQLSDERLTWRTLVASGVAEHFANSLIALATKGTGPSLWPDDRQAVLFASERQPQYAVRSEVHAVDGGLQFRRTALFHHRAGAASHGDVRHAPAGVEPVVPGQELLQLLLDAPARRPELLKRWAGLVPEAEWAPVDLAPHNVIVTTDDELVAIDQEWQVRGYDRDAVLLRGLFLCAVELASRTRPERLRPAETVRDLVEAMAAEIGLTVDDDLVQRFTEQEAAFQSAVNTTDATVAARVARSAEDLQKTLTLTLSEVRGGERFDVQFARAGQDIDNLYEMVAQRDATAAEQQGVIADLQKEVSGLQADLAEARKAFYECVAEADALRGRLPSTIARKVAKSALARAGLRRPTQ</sequence>